<sequence length="261" mass="26177">MNGEVVTLPGVGLVAVAARGGLDVVARPVSSATGLGNGAARGLAAFGVATVLGLLLGDPESSAPDRDRSRDVGVPTRAIAAVVAGAVVLAATAAMVVPAGATAYEVVSAERDAPGPRVVAAGDTETANYTVANGGLVPIVSYLSTGDGVSIVDDGDGGDAVDEGVTVGPRDSRTVAVAITAPSETGLYRRTVTEHRYLAVLPSGLVGALYRLHPVAPVVAVDLLLGTIAYVGTATALGRARGRSRSRRRSPGAVARLRRWI</sequence>
<evidence type="ECO:0000313" key="3">
    <source>
        <dbReference type="EMBL" id="MFC7138100.1"/>
    </source>
</evidence>
<dbReference type="AlphaFoldDB" id="A0ABD5XYD8"/>
<feature type="transmembrane region" description="Helical" evidence="2">
    <location>
        <begin position="38"/>
        <end position="57"/>
    </location>
</feature>
<name>A0ABD5XYD8_9EURY</name>
<comment type="caution">
    <text evidence="3">The sequence shown here is derived from an EMBL/GenBank/DDBJ whole genome shotgun (WGS) entry which is preliminary data.</text>
</comment>
<reference evidence="3 4" key="1">
    <citation type="journal article" date="2019" name="Int. J. Syst. Evol. Microbiol.">
        <title>The Global Catalogue of Microorganisms (GCM) 10K type strain sequencing project: providing services to taxonomists for standard genome sequencing and annotation.</title>
        <authorList>
            <consortium name="The Broad Institute Genomics Platform"/>
            <consortium name="The Broad Institute Genome Sequencing Center for Infectious Disease"/>
            <person name="Wu L."/>
            <person name="Ma J."/>
        </authorList>
    </citation>
    <scope>NUCLEOTIDE SEQUENCE [LARGE SCALE GENOMIC DNA]</scope>
    <source>
        <strain evidence="3 4">DT92</strain>
    </source>
</reference>
<dbReference type="EMBL" id="JBHSZG010000008">
    <property type="protein sequence ID" value="MFC7138100.1"/>
    <property type="molecule type" value="Genomic_DNA"/>
</dbReference>
<organism evidence="3 4">
    <name type="scientific">Halobaculum litoreum</name>
    <dbReference type="NCBI Taxonomy" id="3031998"/>
    <lineage>
        <taxon>Archaea</taxon>
        <taxon>Methanobacteriati</taxon>
        <taxon>Methanobacteriota</taxon>
        <taxon>Stenosarchaea group</taxon>
        <taxon>Halobacteria</taxon>
        <taxon>Halobacteriales</taxon>
        <taxon>Haloferacaceae</taxon>
        <taxon>Halobaculum</taxon>
    </lineage>
</organism>
<keyword evidence="2" id="KW-0472">Membrane</keyword>
<evidence type="ECO:0000256" key="2">
    <source>
        <dbReference type="SAM" id="Phobius"/>
    </source>
</evidence>
<evidence type="ECO:0000256" key="1">
    <source>
        <dbReference type="SAM" id="MobiDB-lite"/>
    </source>
</evidence>
<dbReference type="Proteomes" id="UP001596368">
    <property type="component" value="Unassembled WGS sequence"/>
</dbReference>
<feature type="region of interest" description="Disordered" evidence="1">
    <location>
        <begin position="240"/>
        <end position="261"/>
    </location>
</feature>
<feature type="transmembrane region" description="Helical" evidence="2">
    <location>
        <begin position="215"/>
        <end position="238"/>
    </location>
</feature>
<feature type="transmembrane region" description="Helical" evidence="2">
    <location>
        <begin position="78"/>
        <end position="101"/>
    </location>
</feature>
<keyword evidence="2" id="KW-1133">Transmembrane helix</keyword>
<protein>
    <submittedName>
        <fullName evidence="3">Uncharacterized protein</fullName>
    </submittedName>
</protein>
<accession>A0ABD5XYD8</accession>
<gene>
    <name evidence="3" type="ORF">ACFQRB_19745</name>
</gene>
<keyword evidence="2" id="KW-0812">Transmembrane</keyword>
<keyword evidence="4" id="KW-1185">Reference proteome</keyword>
<evidence type="ECO:0000313" key="4">
    <source>
        <dbReference type="Proteomes" id="UP001596368"/>
    </source>
</evidence>
<proteinExistence type="predicted"/>